<evidence type="ECO:0000313" key="5">
    <source>
        <dbReference type="EMBL" id="HIH21330.1"/>
    </source>
</evidence>
<name>A0A7J4KSB2_9ARCH</name>
<keyword evidence="1" id="KW-0805">Transcription regulation</keyword>
<dbReference type="SMART" id="SM00418">
    <property type="entry name" value="HTH_ARSR"/>
    <property type="match status" value="1"/>
</dbReference>
<evidence type="ECO:0000256" key="3">
    <source>
        <dbReference type="ARBA" id="ARBA00023163"/>
    </source>
</evidence>
<keyword evidence="3" id="KW-0804">Transcription</keyword>
<dbReference type="InterPro" id="IPR002831">
    <property type="entry name" value="Tscrpt_reg_TrmB_N"/>
</dbReference>
<dbReference type="AlphaFoldDB" id="A0A7J4KSB2"/>
<evidence type="ECO:0000259" key="4">
    <source>
        <dbReference type="PROSITE" id="PS50987"/>
    </source>
</evidence>
<evidence type="ECO:0000313" key="7">
    <source>
        <dbReference type="Proteomes" id="UP000527315"/>
    </source>
</evidence>
<comment type="caution">
    <text evidence="6">The sequence shown here is derived from an EMBL/GenBank/DDBJ whole genome shotgun (WGS) entry which is preliminary data.</text>
</comment>
<accession>A0A7J4KSB2</accession>
<dbReference type="PANTHER" id="PTHR33154">
    <property type="entry name" value="TRANSCRIPTIONAL REGULATOR, ARSR FAMILY"/>
    <property type="match status" value="1"/>
</dbReference>
<organism evidence="6 7">
    <name type="scientific">Candidatus Iainarchaeum sp</name>
    <dbReference type="NCBI Taxonomy" id="3101447"/>
    <lineage>
        <taxon>Archaea</taxon>
        <taxon>Candidatus Iainarchaeota</taxon>
        <taxon>Candidatus Iainarchaeia</taxon>
        <taxon>Candidatus Iainarchaeales</taxon>
        <taxon>Candidatus Iainarchaeaceae</taxon>
        <taxon>Candidatus Iainarchaeum</taxon>
    </lineage>
</organism>
<dbReference type="GO" id="GO:0003700">
    <property type="term" value="F:DNA-binding transcription factor activity"/>
    <property type="evidence" value="ECO:0007669"/>
    <property type="project" value="InterPro"/>
</dbReference>
<dbReference type="Gene3D" id="1.10.10.10">
    <property type="entry name" value="Winged helix-like DNA-binding domain superfamily/Winged helix DNA-binding domain"/>
    <property type="match status" value="1"/>
</dbReference>
<protein>
    <submittedName>
        <fullName evidence="6">Helix-turn-helix transcriptional regulator</fullName>
    </submittedName>
</protein>
<dbReference type="Proteomes" id="UP000527315">
    <property type="component" value="Unassembled WGS sequence"/>
</dbReference>
<keyword evidence="2" id="KW-0238">DNA-binding</keyword>
<proteinExistence type="predicted"/>
<gene>
    <name evidence="5" type="ORF">HA222_01550</name>
    <name evidence="6" type="ORF">HA227_00825</name>
</gene>
<evidence type="ECO:0000256" key="1">
    <source>
        <dbReference type="ARBA" id="ARBA00023015"/>
    </source>
</evidence>
<dbReference type="InterPro" id="IPR001845">
    <property type="entry name" value="HTH_ArsR_DNA-bd_dom"/>
</dbReference>
<dbReference type="InterPro" id="IPR036388">
    <property type="entry name" value="WH-like_DNA-bd_sf"/>
</dbReference>
<sequence>MRHSCYWFFETLATKLKTDIIVLLSEKPSSVSALSKRLRQERSKVSHALLSMQECGFVSAKKKGRERVYSLNSKTMKPLLRLIDRHVQEYCKICKK</sequence>
<feature type="domain" description="HTH arsR-type" evidence="4">
    <location>
        <begin position="1"/>
        <end position="91"/>
    </location>
</feature>
<dbReference type="Proteomes" id="UP000590964">
    <property type="component" value="Unassembled WGS sequence"/>
</dbReference>
<dbReference type="Pfam" id="PF01978">
    <property type="entry name" value="TrmB"/>
    <property type="match status" value="1"/>
</dbReference>
<dbReference type="EMBL" id="DUFW01000023">
    <property type="protein sequence ID" value="HIH21330.1"/>
    <property type="molecule type" value="Genomic_DNA"/>
</dbReference>
<dbReference type="PANTHER" id="PTHR33154:SF33">
    <property type="entry name" value="TRANSCRIPTIONAL REPRESSOR SDPR"/>
    <property type="match status" value="1"/>
</dbReference>
<dbReference type="EMBL" id="DUFJ01000021">
    <property type="protein sequence ID" value="HIH32772.1"/>
    <property type="molecule type" value="Genomic_DNA"/>
</dbReference>
<dbReference type="GO" id="GO:0003677">
    <property type="term" value="F:DNA binding"/>
    <property type="evidence" value="ECO:0007669"/>
    <property type="project" value="UniProtKB-KW"/>
</dbReference>
<dbReference type="InterPro" id="IPR036390">
    <property type="entry name" value="WH_DNA-bd_sf"/>
</dbReference>
<evidence type="ECO:0000313" key="8">
    <source>
        <dbReference type="Proteomes" id="UP000590964"/>
    </source>
</evidence>
<dbReference type="CDD" id="cd00090">
    <property type="entry name" value="HTH_ARSR"/>
    <property type="match status" value="1"/>
</dbReference>
<dbReference type="PRINTS" id="PR00778">
    <property type="entry name" value="HTHARSR"/>
</dbReference>
<evidence type="ECO:0000313" key="6">
    <source>
        <dbReference type="EMBL" id="HIH32772.1"/>
    </source>
</evidence>
<reference evidence="7 8" key="1">
    <citation type="journal article" date="2020" name="bioRxiv">
        <title>A rank-normalized archaeal taxonomy based on genome phylogeny resolves widespread incomplete and uneven classifications.</title>
        <authorList>
            <person name="Rinke C."/>
            <person name="Chuvochina M."/>
            <person name="Mussig A.J."/>
            <person name="Chaumeil P.-A."/>
            <person name="Waite D.W."/>
            <person name="Whitman W.B."/>
            <person name="Parks D.H."/>
            <person name="Hugenholtz P."/>
        </authorList>
    </citation>
    <scope>NUCLEOTIDE SEQUENCE [LARGE SCALE GENOMIC DNA]</scope>
</reference>
<dbReference type="InterPro" id="IPR011991">
    <property type="entry name" value="ArsR-like_HTH"/>
</dbReference>
<dbReference type="InterPro" id="IPR051081">
    <property type="entry name" value="HTH_MetalResp_TranReg"/>
</dbReference>
<evidence type="ECO:0000256" key="2">
    <source>
        <dbReference type="ARBA" id="ARBA00023125"/>
    </source>
</evidence>
<dbReference type="PROSITE" id="PS50987">
    <property type="entry name" value="HTH_ARSR_2"/>
    <property type="match status" value="1"/>
</dbReference>
<dbReference type="SUPFAM" id="SSF46785">
    <property type="entry name" value="Winged helix' DNA-binding domain"/>
    <property type="match status" value="1"/>
</dbReference>